<dbReference type="InterPro" id="IPR000719">
    <property type="entry name" value="Prot_kinase_dom"/>
</dbReference>
<keyword evidence="3" id="KW-1185">Reference proteome</keyword>
<comment type="caution">
    <text evidence="2">The sequence shown here is derived from an EMBL/GenBank/DDBJ whole genome shotgun (WGS) entry which is preliminary data.</text>
</comment>
<evidence type="ECO:0000259" key="1">
    <source>
        <dbReference type="PROSITE" id="PS50011"/>
    </source>
</evidence>
<dbReference type="EMBL" id="WHUW01000006">
    <property type="protein sequence ID" value="KAF8444885.1"/>
    <property type="molecule type" value="Genomic_DNA"/>
</dbReference>
<dbReference type="GO" id="GO:0004674">
    <property type="term" value="F:protein serine/threonine kinase activity"/>
    <property type="evidence" value="ECO:0007669"/>
    <property type="project" value="TreeGrafter"/>
</dbReference>
<dbReference type="GO" id="GO:0005524">
    <property type="term" value="F:ATP binding"/>
    <property type="evidence" value="ECO:0007669"/>
    <property type="project" value="InterPro"/>
</dbReference>
<dbReference type="InterPro" id="IPR008266">
    <property type="entry name" value="Tyr_kinase_AS"/>
</dbReference>
<dbReference type="PANTHER" id="PTHR44329">
    <property type="entry name" value="SERINE/THREONINE-PROTEIN KINASE TNNI3K-RELATED"/>
    <property type="match status" value="1"/>
</dbReference>
<proteinExistence type="predicted"/>
<reference evidence="2" key="1">
    <citation type="submission" date="2019-10" db="EMBL/GenBank/DDBJ databases">
        <authorList>
            <consortium name="DOE Joint Genome Institute"/>
            <person name="Kuo A."/>
            <person name="Miyauchi S."/>
            <person name="Kiss E."/>
            <person name="Drula E."/>
            <person name="Kohler A."/>
            <person name="Sanchez-Garcia M."/>
            <person name="Andreopoulos B."/>
            <person name="Barry K.W."/>
            <person name="Bonito G."/>
            <person name="Buee M."/>
            <person name="Carver A."/>
            <person name="Chen C."/>
            <person name="Cichocki N."/>
            <person name="Clum A."/>
            <person name="Culley D."/>
            <person name="Crous P.W."/>
            <person name="Fauchery L."/>
            <person name="Girlanda M."/>
            <person name="Hayes R."/>
            <person name="Keri Z."/>
            <person name="LaButti K."/>
            <person name="Lipzen A."/>
            <person name="Lombard V."/>
            <person name="Magnuson J."/>
            <person name="Maillard F."/>
            <person name="Morin E."/>
            <person name="Murat C."/>
            <person name="Nolan M."/>
            <person name="Ohm R."/>
            <person name="Pangilinan J."/>
            <person name="Pereira M."/>
            <person name="Perotto S."/>
            <person name="Peter M."/>
            <person name="Riley R."/>
            <person name="Sitrit Y."/>
            <person name="Stielow B."/>
            <person name="Szollosi G."/>
            <person name="Zifcakova L."/>
            <person name="Stursova M."/>
            <person name="Spatafora J.W."/>
            <person name="Tedersoo L."/>
            <person name="Vaario L.-M."/>
            <person name="Yamada A."/>
            <person name="Yan M."/>
            <person name="Wang P."/>
            <person name="Xu J."/>
            <person name="Bruns T."/>
            <person name="Baldrian P."/>
            <person name="Vilgalys R."/>
            <person name="Henrissat B."/>
            <person name="Grigoriev I.V."/>
            <person name="Hibbett D."/>
            <person name="Nagy L.G."/>
            <person name="Martin F.M."/>
        </authorList>
    </citation>
    <scope>NUCLEOTIDE SEQUENCE</scope>
    <source>
        <strain evidence="2">BED1</strain>
    </source>
</reference>
<sequence>MSSTFVSPHTRCGRCTVCELCILARDWEHHVFLFERVFRWVLPAWGVETGKKNIPDLTESFRRHVHQGHTPMIQERCAQRGRDLTNWVVKLHKYPVAHGGFSDVWKCTLRCKQRPPRRVAVKAIRPIFANDEEYQAKRKAIERELKVWVGLKHQNVLPLYGITDGFGPFLAFVCPWADNGTLSEYLEKFESQLDLKKRITLLGDIAAGLQHLHSRGIVHGDLSSSNILITKNGKACLSDFGLSTLLEVSDTAISYPGNIRWAAPELLKGNTASTEGSLASQLSSTQADIYSFGSIMLQILSGKLPFHGVQRVAEIVIMMARGYRPPREPLWDGQVIPDLLWEFVQACWASPAKRPLSEDIVHFIGCQLSRL</sequence>
<dbReference type="InterPro" id="IPR001245">
    <property type="entry name" value="Ser-Thr/Tyr_kinase_cat_dom"/>
</dbReference>
<dbReference type="PROSITE" id="PS00109">
    <property type="entry name" value="PROTEIN_KINASE_TYR"/>
    <property type="match status" value="1"/>
</dbReference>
<dbReference type="SUPFAM" id="SSF56112">
    <property type="entry name" value="Protein kinase-like (PK-like)"/>
    <property type="match status" value="1"/>
</dbReference>
<organism evidence="2 3">
    <name type="scientific">Boletus edulis BED1</name>
    <dbReference type="NCBI Taxonomy" id="1328754"/>
    <lineage>
        <taxon>Eukaryota</taxon>
        <taxon>Fungi</taxon>
        <taxon>Dikarya</taxon>
        <taxon>Basidiomycota</taxon>
        <taxon>Agaricomycotina</taxon>
        <taxon>Agaricomycetes</taxon>
        <taxon>Agaricomycetidae</taxon>
        <taxon>Boletales</taxon>
        <taxon>Boletineae</taxon>
        <taxon>Boletaceae</taxon>
        <taxon>Boletoideae</taxon>
        <taxon>Boletus</taxon>
    </lineage>
</organism>
<keyword evidence="2" id="KW-0418">Kinase</keyword>
<reference evidence="2" key="2">
    <citation type="journal article" date="2020" name="Nat. Commun.">
        <title>Large-scale genome sequencing of mycorrhizal fungi provides insights into the early evolution of symbiotic traits.</title>
        <authorList>
            <person name="Miyauchi S."/>
            <person name="Kiss E."/>
            <person name="Kuo A."/>
            <person name="Drula E."/>
            <person name="Kohler A."/>
            <person name="Sanchez-Garcia M."/>
            <person name="Morin E."/>
            <person name="Andreopoulos B."/>
            <person name="Barry K.W."/>
            <person name="Bonito G."/>
            <person name="Buee M."/>
            <person name="Carver A."/>
            <person name="Chen C."/>
            <person name="Cichocki N."/>
            <person name="Clum A."/>
            <person name="Culley D."/>
            <person name="Crous P.W."/>
            <person name="Fauchery L."/>
            <person name="Girlanda M."/>
            <person name="Hayes R.D."/>
            <person name="Keri Z."/>
            <person name="LaButti K."/>
            <person name="Lipzen A."/>
            <person name="Lombard V."/>
            <person name="Magnuson J."/>
            <person name="Maillard F."/>
            <person name="Murat C."/>
            <person name="Nolan M."/>
            <person name="Ohm R.A."/>
            <person name="Pangilinan J."/>
            <person name="Pereira M.F."/>
            <person name="Perotto S."/>
            <person name="Peter M."/>
            <person name="Pfister S."/>
            <person name="Riley R."/>
            <person name="Sitrit Y."/>
            <person name="Stielow J.B."/>
            <person name="Szollosi G."/>
            <person name="Zifcakova L."/>
            <person name="Stursova M."/>
            <person name="Spatafora J.W."/>
            <person name="Tedersoo L."/>
            <person name="Vaario L.M."/>
            <person name="Yamada A."/>
            <person name="Yan M."/>
            <person name="Wang P."/>
            <person name="Xu J."/>
            <person name="Bruns T."/>
            <person name="Baldrian P."/>
            <person name="Vilgalys R."/>
            <person name="Dunand C."/>
            <person name="Henrissat B."/>
            <person name="Grigoriev I.V."/>
            <person name="Hibbett D."/>
            <person name="Nagy L.G."/>
            <person name="Martin F.M."/>
        </authorList>
    </citation>
    <scope>NUCLEOTIDE SEQUENCE</scope>
    <source>
        <strain evidence="2">BED1</strain>
    </source>
</reference>
<accession>A0AAD4GHS4</accession>
<evidence type="ECO:0000313" key="2">
    <source>
        <dbReference type="EMBL" id="KAF8444885.1"/>
    </source>
</evidence>
<name>A0AAD4GHS4_BOLED</name>
<dbReference type="InterPro" id="IPR051681">
    <property type="entry name" value="Ser/Thr_Kinases-Pseudokinases"/>
</dbReference>
<protein>
    <submittedName>
        <fullName evidence="2">Kinase-like domain-containing protein</fullName>
    </submittedName>
</protein>
<gene>
    <name evidence="2" type="ORF">L210DRAFT_3475876</name>
</gene>
<dbReference type="PANTHER" id="PTHR44329:SF214">
    <property type="entry name" value="PROTEIN KINASE DOMAIN-CONTAINING PROTEIN"/>
    <property type="match status" value="1"/>
</dbReference>
<dbReference type="PROSITE" id="PS50011">
    <property type="entry name" value="PROTEIN_KINASE_DOM"/>
    <property type="match status" value="1"/>
</dbReference>
<dbReference type="Gene3D" id="1.10.510.10">
    <property type="entry name" value="Transferase(Phosphotransferase) domain 1"/>
    <property type="match status" value="1"/>
</dbReference>
<dbReference type="Pfam" id="PF07714">
    <property type="entry name" value="PK_Tyr_Ser-Thr"/>
    <property type="match status" value="1"/>
</dbReference>
<feature type="domain" description="Protein kinase" evidence="1">
    <location>
        <begin position="90"/>
        <end position="364"/>
    </location>
</feature>
<evidence type="ECO:0000313" key="3">
    <source>
        <dbReference type="Proteomes" id="UP001194468"/>
    </source>
</evidence>
<dbReference type="AlphaFoldDB" id="A0AAD4GHS4"/>
<keyword evidence="2" id="KW-0808">Transferase</keyword>
<dbReference type="Proteomes" id="UP001194468">
    <property type="component" value="Unassembled WGS sequence"/>
</dbReference>
<dbReference type="InterPro" id="IPR011009">
    <property type="entry name" value="Kinase-like_dom_sf"/>
</dbReference>